<keyword evidence="2" id="KW-0418">Kinase</keyword>
<proteinExistence type="predicted"/>
<dbReference type="OrthoDB" id="1033810at2"/>
<dbReference type="PRINTS" id="PR01100">
    <property type="entry name" value="SHIKIMTKNASE"/>
</dbReference>
<sequence>MDKIICLIGESGSGKSTIAKYLEGDGYNYIKSYTTRPKRNSEEEGHVFVEESFFKKLKKHEIIAYAEFDDYKYWSTTNQYRNKGISIYVIEPKGAVELKKSLYDCEVIIIYLKVDKEERLKRMKNDRGLVMARRRLKHEDKTGVFNVIKCDYVLDGNRDMPKVISDIRNIIK</sequence>
<evidence type="ECO:0000313" key="2">
    <source>
        <dbReference type="EMBL" id="SMC19911.1"/>
    </source>
</evidence>
<dbReference type="STRING" id="1121291.SAMN02745134_00965"/>
<accession>A0A1W1X8V5</accession>
<dbReference type="InterPro" id="IPR008145">
    <property type="entry name" value="GK/Ca_channel_bsu"/>
</dbReference>
<dbReference type="InterPro" id="IPR027417">
    <property type="entry name" value="P-loop_NTPase"/>
</dbReference>
<dbReference type="Gene3D" id="3.40.50.300">
    <property type="entry name" value="P-loop containing nucleotide triphosphate hydrolases"/>
    <property type="match status" value="1"/>
</dbReference>
<dbReference type="InterPro" id="IPR008144">
    <property type="entry name" value="Guanylate_kin-like_dom"/>
</dbReference>
<dbReference type="SUPFAM" id="SSF52540">
    <property type="entry name" value="P-loop containing nucleoside triphosphate hydrolases"/>
    <property type="match status" value="1"/>
</dbReference>
<keyword evidence="2" id="KW-0808">Transferase</keyword>
<evidence type="ECO:0000259" key="1">
    <source>
        <dbReference type="PROSITE" id="PS50052"/>
    </source>
</evidence>
<reference evidence="2 3" key="1">
    <citation type="submission" date="2017-04" db="EMBL/GenBank/DDBJ databases">
        <authorList>
            <person name="Afonso C.L."/>
            <person name="Miller P.J."/>
            <person name="Scott M.A."/>
            <person name="Spackman E."/>
            <person name="Goraichik I."/>
            <person name="Dimitrov K.M."/>
            <person name="Suarez D.L."/>
            <person name="Swayne D.E."/>
        </authorList>
    </citation>
    <scope>NUCLEOTIDE SEQUENCE [LARGE SCALE GENOMIC DNA]</scope>
    <source>
        <strain evidence="2 3">DSM 12555</strain>
    </source>
</reference>
<keyword evidence="3" id="KW-1185">Reference proteome</keyword>
<organism evidence="2 3">
    <name type="scientific">Clostridium acidisoli DSM 12555</name>
    <dbReference type="NCBI Taxonomy" id="1121291"/>
    <lineage>
        <taxon>Bacteria</taxon>
        <taxon>Bacillati</taxon>
        <taxon>Bacillota</taxon>
        <taxon>Clostridia</taxon>
        <taxon>Eubacteriales</taxon>
        <taxon>Clostridiaceae</taxon>
        <taxon>Clostridium</taxon>
    </lineage>
</organism>
<dbReference type="Pfam" id="PF00625">
    <property type="entry name" value="Guanylate_kin"/>
    <property type="match status" value="1"/>
</dbReference>
<name>A0A1W1X8V5_9CLOT</name>
<dbReference type="Proteomes" id="UP000192468">
    <property type="component" value="Unassembled WGS sequence"/>
</dbReference>
<dbReference type="EMBL" id="FWXH01000002">
    <property type="protein sequence ID" value="SMC19911.1"/>
    <property type="molecule type" value="Genomic_DNA"/>
</dbReference>
<dbReference type="AlphaFoldDB" id="A0A1W1X8V5"/>
<feature type="domain" description="Guanylate kinase-like" evidence="1">
    <location>
        <begin position="2"/>
        <end position="172"/>
    </location>
</feature>
<protein>
    <submittedName>
        <fullName evidence="2">Guanylate kinase</fullName>
    </submittedName>
</protein>
<dbReference type="PROSITE" id="PS50052">
    <property type="entry name" value="GUANYLATE_KINASE_2"/>
    <property type="match status" value="1"/>
</dbReference>
<dbReference type="RefSeq" id="WP_084114229.1">
    <property type="nucleotide sequence ID" value="NZ_FWXH01000002.1"/>
</dbReference>
<dbReference type="SMART" id="SM00072">
    <property type="entry name" value="GuKc"/>
    <property type="match status" value="1"/>
</dbReference>
<evidence type="ECO:0000313" key="3">
    <source>
        <dbReference type="Proteomes" id="UP000192468"/>
    </source>
</evidence>
<gene>
    <name evidence="2" type="ORF">SAMN02745134_00965</name>
</gene>
<dbReference type="GO" id="GO:0016301">
    <property type="term" value="F:kinase activity"/>
    <property type="evidence" value="ECO:0007669"/>
    <property type="project" value="UniProtKB-KW"/>
</dbReference>